<sequence>MQQTMESRLKEIANRHHEVESLMSQPETASNPNAIRRLGREYSQLQHIVDLWNQMTRAQSDLEGAENIVAEEEDPEVRQWANEEIQGLQQKLETLSEDIKLELLPKDETEHADAVVEIRAGAGGDEAGLFASEVFRMYQRYAENRKWKLKILSQNDTGVGGLKEVTFELEGERAYQRLHLESGVHRVQRVPATESQGRIHTSTTTVAVLPKAEELDVQINDNDLKIDVFHSGGAGGQNVNKVATAIRITHLPSGLVVQCQNERSQLQNKLQGMEILRSRLWDMELRKRDEAISANRKAQVGTGDRSEKIRTYNFPQSRITDHRIGYTSHQMQNVLSGELDEFIDALLQEEQARKLATVNS</sequence>
<dbReference type="Gene3D" id="3.30.160.20">
    <property type="match status" value="1"/>
</dbReference>
<evidence type="ECO:0000256" key="3">
    <source>
        <dbReference type="ARBA" id="ARBA00022481"/>
    </source>
</evidence>
<organism evidence="7">
    <name type="scientific">marine metagenome</name>
    <dbReference type="NCBI Taxonomy" id="408172"/>
    <lineage>
        <taxon>unclassified sequences</taxon>
        <taxon>metagenomes</taxon>
        <taxon>ecological metagenomes</taxon>
    </lineage>
</organism>
<proteinExistence type="inferred from homology"/>
<dbReference type="InterPro" id="IPR000352">
    <property type="entry name" value="Pep_chain_release_fac_I"/>
</dbReference>
<dbReference type="PROSITE" id="PS00745">
    <property type="entry name" value="RF_PROK_I"/>
    <property type="match status" value="1"/>
</dbReference>
<dbReference type="InterPro" id="IPR045853">
    <property type="entry name" value="Pep_chain_release_fac_I_sf"/>
</dbReference>
<dbReference type="InterPro" id="IPR005139">
    <property type="entry name" value="PCRF"/>
</dbReference>
<keyword evidence="4" id="KW-0963">Cytoplasm</keyword>
<dbReference type="Gene3D" id="6.10.140.1950">
    <property type="match status" value="1"/>
</dbReference>
<dbReference type="GO" id="GO:0005829">
    <property type="term" value="C:cytosol"/>
    <property type="evidence" value="ECO:0007669"/>
    <property type="project" value="UniProtKB-ARBA"/>
</dbReference>
<comment type="similarity">
    <text evidence="2">Belongs to the prokaryotic/mitochondrial release factor family.</text>
</comment>
<evidence type="ECO:0000256" key="1">
    <source>
        <dbReference type="ARBA" id="ARBA00004496"/>
    </source>
</evidence>
<dbReference type="SMART" id="SM00937">
    <property type="entry name" value="PCRF"/>
    <property type="match status" value="1"/>
</dbReference>
<dbReference type="GO" id="GO:0016149">
    <property type="term" value="F:translation release factor activity, codon specific"/>
    <property type="evidence" value="ECO:0007669"/>
    <property type="project" value="InterPro"/>
</dbReference>
<dbReference type="Gene3D" id="3.30.70.1660">
    <property type="match status" value="1"/>
</dbReference>
<dbReference type="NCBIfam" id="TIGR00019">
    <property type="entry name" value="prfA"/>
    <property type="match status" value="1"/>
</dbReference>
<dbReference type="NCBIfam" id="NF001859">
    <property type="entry name" value="PRK00591.1"/>
    <property type="match status" value="1"/>
</dbReference>
<dbReference type="Pfam" id="PF03462">
    <property type="entry name" value="PCRF"/>
    <property type="match status" value="1"/>
</dbReference>
<protein>
    <recommendedName>
        <fullName evidence="6">Prokaryotic-type class I peptide chain release factors domain-containing protein</fullName>
    </recommendedName>
</protein>
<name>A0A381TYN6_9ZZZZ</name>
<reference evidence="7" key="1">
    <citation type="submission" date="2018-05" db="EMBL/GenBank/DDBJ databases">
        <authorList>
            <person name="Lanie J.A."/>
            <person name="Ng W.-L."/>
            <person name="Kazmierczak K.M."/>
            <person name="Andrzejewski T.M."/>
            <person name="Davidsen T.M."/>
            <person name="Wayne K.J."/>
            <person name="Tettelin H."/>
            <person name="Glass J.I."/>
            <person name="Rusch D."/>
            <person name="Podicherti R."/>
            <person name="Tsui H.-C.T."/>
            <person name="Winkler M.E."/>
        </authorList>
    </citation>
    <scope>NUCLEOTIDE SEQUENCE</scope>
</reference>
<dbReference type="FunFam" id="3.30.70.1660:FF:000004">
    <property type="entry name" value="Peptide chain release factor 1"/>
    <property type="match status" value="1"/>
</dbReference>
<dbReference type="EMBL" id="UINC01005380">
    <property type="protein sequence ID" value="SVA20959.1"/>
    <property type="molecule type" value="Genomic_DNA"/>
</dbReference>
<dbReference type="SUPFAM" id="SSF75620">
    <property type="entry name" value="Release factor"/>
    <property type="match status" value="1"/>
</dbReference>
<dbReference type="InterPro" id="IPR004373">
    <property type="entry name" value="RF-1"/>
</dbReference>
<dbReference type="Pfam" id="PF00472">
    <property type="entry name" value="RF-1"/>
    <property type="match status" value="1"/>
</dbReference>
<keyword evidence="5" id="KW-0648">Protein biosynthesis</keyword>
<dbReference type="InterPro" id="IPR050057">
    <property type="entry name" value="Prokaryotic/Mito_RF"/>
</dbReference>
<feature type="domain" description="Prokaryotic-type class I peptide chain release factors" evidence="6">
    <location>
        <begin position="230"/>
        <end position="246"/>
    </location>
</feature>
<evidence type="ECO:0000256" key="2">
    <source>
        <dbReference type="ARBA" id="ARBA00010835"/>
    </source>
</evidence>
<evidence type="ECO:0000313" key="7">
    <source>
        <dbReference type="EMBL" id="SVA20959.1"/>
    </source>
</evidence>
<dbReference type="AlphaFoldDB" id="A0A381TYN6"/>
<gene>
    <name evidence="7" type="ORF">METZ01_LOCUS73813</name>
</gene>
<dbReference type="PANTHER" id="PTHR43804:SF7">
    <property type="entry name" value="LD18447P"/>
    <property type="match status" value="1"/>
</dbReference>
<evidence type="ECO:0000256" key="4">
    <source>
        <dbReference type="ARBA" id="ARBA00022490"/>
    </source>
</evidence>
<dbReference type="PANTHER" id="PTHR43804">
    <property type="entry name" value="LD18447P"/>
    <property type="match status" value="1"/>
</dbReference>
<accession>A0A381TYN6</accession>
<evidence type="ECO:0000259" key="6">
    <source>
        <dbReference type="PROSITE" id="PS00745"/>
    </source>
</evidence>
<dbReference type="FunFam" id="3.30.70.1660:FF:000002">
    <property type="entry name" value="Peptide chain release factor 1"/>
    <property type="match status" value="1"/>
</dbReference>
<evidence type="ECO:0000256" key="5">
    <source>
        <dbReference type="ARBA" id="ARBA00022917"/>
    </source>
</evidence>
<keyword evidence="3" id="KW-0488">Methylation</keyword>
<dbReference type="HAMAP" id="MF_00093">
    <property type="entry name" value="Rel_fac_1"/>
    <property type="match status" value="1"/>
</dbReference>
<comment type="subcellular location">
    <subcellularLocation>
        <location evidence="1">Cytoplasm</location>
    </subcellularLocation>
</comment>
<dbReference type="FunFam" id="3.30.160.20:FF:000004">
    <property type="entry name" value="Peptide chain release factor 1"/>
    <property type="match status" value="1"/>
</dbReference>